<evidence type="ECO:0008006" key="10">
    <source>
        <dbReference type="Google" id="ProtNLM"/>
    </source>
</evidence>
<evidence type="ECO:0000256" key="7">
    <source>
        <dbReference type="ARBA" id="ARBA00023136"/>
    </source>
</evidence>
<gene>
    <name evidence="9" type="ORF">METZ01_LOCUS91174</name>
</gene>
<feature type="transmembrane region" description="Helical" evidence="8">
    <location>
        <begin position="213"/>
        <end position="236"/>
    </location>
</feature>
<sequence length="363" mass="39586">MSKTSLFVIRNIWWLVPLGVVFLFWEHAAPILLMLVFAFLGRVILHPVVRQVEKMTGNHNWSVMIVITFLLVFLIILSSSLFPIIGNQIVALQSSLSMATLAKFQTKLTLVIESILPSFLFNFYTDVTTQLDSAFAEIWATGLSHIKSFIGGAGSLAFALGSAFLSFLIIIVFMIIFLLDGKKFTHSFLHAVPGEHYGTAKGMLDKISLQIQAYIRGQLIAATSVGVTSIIGLYILQWITGISIPYTILIGIGAGLFNLIPFVGPITGMIPAVIVYLVTDQTMPIHFIYVLLIMLVFAIVQLIDNLVVSPYIMGGSVGLHPILVIILVLLGASVGGILGMLFVIPIAAILKVVLGEFVSNLKK</sequence>
<evidence type="ECO:0000256" key="4">
    <source>
        <dbReference type="ARBA" id="ARBA00022475"/>
    </source>
</evidence>
<feature type="transmembrane region" description="Helical" evidence="8">
    <location>
        <begin position="61"/>
        <end position="85"/>
    </location>
</feature>
<dbReference type="EMBL" id="UINC01008519">
    <property type="protein sequence ID" value="SVA38320.1"/>
    <property type="molecule type" value="Genomic_DNA"/>
</dbReference>
<evidence type="ECO:0000256" key="2">
    <source>
        <dbReference type="ARBA" id="ARBA00009773"/>
    </source>
</evidence>
<proteinExistence type="inferred from homology"/>
<evidence type="ECO:0000313" key="9">
    <source>
        <dbReference type="EMBL" id="SVA38320.1"/>
    </source>
</evidence>
<name>A0A381VD95_9ZZZZ</name>
<evidence type="ECO:0000256" key="5">
    <source>
        <dbReference type="ARBA" id="ARBA00022692"/>
    </source>
</evidence>
<feature type="transmembrane region" description="Helical" evidence="8">
    <location>
        <begin position="7"/>
        <end position="25"/>
    </location>
</feature>
<organism evidence="9">
    <name type="scientific">marine metagenome</name>
    <dbReference type="NCBI Taxonomy" id="408172"/>
    <lineage>
        <taxon>unclassified sequences</taxon>
        <taxon>metagenomes</taxon>
        <taxon>ecological metagenomes</taxon>
    </lineage>
</organism>
<comment type="similarity">
    <text evidence="2">Belongs to the autoinducer-2 exporter (AI-2E) (TC 2.A.86) family.</text>
</comment>
<accession>A0A381VD95</accession>
<keyword evidence="6 8" id="KW-1133">Transmembrane helix</keyword>
<dbReference type="PANTHER" id="PTHR21716">
    <property type="entry name" value="TRANSMEMBRANE PROTEIN"/>
    <property type="match status" value="1"/>
</dbReference>
<feature type="transmembrane region" description="Helical" evidence="8">
    <location>
        <begin position="31"/>
        <end position="49"/>
    </location>
</feature>
<dbReference type="InterPro" id="IPR002549">
    <property type="entry name" value="AI-2E-like"/>
</dbReference>
<dbReference type="Pfam" id="PF01594">
    <property type="entry name" value="AI-2E_transport"/>
    <property type="match status" value="1"/>
</dbReference>
<dbReference type="PANTHER" id="PTHR21716:SF53">
    <property type="entry name" value="PERMEASE PERM-RELATED"/>
    <property type="match status" value="1"/>
</dbReference>
<dbReference type="GO" id="GO:0005886">
    <property type="term" value="C:plasma membrane"/>
    <property type="evidence" value="ECO:0007669"/>
    <property type="project" value="UniProtKB-SubCell"/>
</dbReference>
<protein>
    <recommendedName>
        <fullName evidence="10">AI-2E family transporter</fullName>
    </recommendedName>
</protein>
<dbReference type="AlphaFoldDB" id="A0A381VD95"/>
<feature type="transmembrane region" description="Helical" evidence="8">
    <location>
        <begin position="248"/>
        <end position="278"/>
    </location>
</feature>
<keyword evidence="3" id="KW-0813">Transport</keyword>
<feature type="transmembrane region" description="Helical" evidence="8">
    <location>
        <begin position="323"/>
        <end position="354"/>
    </location>
</feature>
<keyword evidence="7 8" id="KW-0472">Membrane</keyword>
<evidence type="ECO:0000256" key="3">
    <source>
        <dbReference type="ARBA" id="ARBA00022448"/>
    </source>
</evidence>
<keyword evidence="5 8" id="KW-0812">Transmembrane</keyword>
<evidence type="ECO:0000256" key="6">
    <source>
        <dbReference type="ARBA" id="ARBA00022989"/>
    </source>
</evidence>
<keyword evidence="4" id="KW-1003">Cell membrane</keyword>
<evidence type="ECO:0000256" key="8">
    <source>
        <dbReference type="SAM" id="Phobius"/>
    </source>
</evidence>
<feature type="transmembrane region" description="Helical" evidence="8">
    <location>
        <begin position="156"/>
        <end position="179"/>
    </location>
</feature>
<comment type="subcellular location">
    <subcellularLocation>
        <location evidence="1">Cell membrane</location>
        <topology evidence="1">Multi-pass membrane protein</topology>
    </subcellularLocation>
</comment>
<dbReference type="GO" id="GO:0055085">
    <property type="term" value="P:transmembrane transport"/>
    <property type="evidence" value="ECO:0007669"/>
    <property type="project" value="TreeGrafter"/>
</dbReference>
<reference evidence="9" key="1">
    <citation type="submission" date="2018-05" db="EMBL/GenBank/DDBJ databases">
        <authorList>
            <person name="Lanie J.A."/>
            <person name="Ng W.-L."/>
            <person name="Kazmierczak K.M."/>
            <person name="Andrzejewski T.M."/>
            <person name="Davidsen T.M."/>
            <person name="Wayne K.J."/>
            <person name="Tettelin H."/>
            <person name="Glass J.I."/>
            <person name="Rusch D."/>
            <person name="Podicherti R."/>
            <person name="Tsui H.-C.T."/>
            <person name="Winkler M.E."/>
        </authorList>
    </citation>
    <scope>NUCLEOTIDE SEQUENCE</scope>
</reference>
<feature type="transmembrane region" description="Helical" evidence="8">
    <location>
        <begin position="285"/>
        <end position="303"/>
    </location>
</feature>
<evidence type="ECO:0000256" key="1">
    <source>
        <dbReference type="ARBA" id="ARBA00004651"/>
    </source>
</evidence>